<dbReference type="Proteomes" id="UP000095598">
    <property type="component" value="Unassembled WGS sequence"/>
</dbReference>
<keyword evidence="1" id="KW-0175">Coiled coil</keyword>
<reference evidence="2 3" key="1">
    <citation type="submission" date="2015-09" db="EMBL/GenBank/DDBJ databases">
        <authorList>
            <consortium name="Pathogen Informatics"/>
        </authorList>
    </citation>
    <scope>NUCLEOTIDE SEQUENCE [LARGE SCALE GENOMIC DNA]</scope>
    <source>
        <strain evidence="2 3">2789STDY5608868</strain>
    </source>
</reference>
<organism evidence="2 3">
    <name type="scientific">Anaerostipes hadrus</name>
    <dbReference type="NCBI Taxonomy" id="649756"/>
    <lineage>
        <taxon>Bacteria</taxon>
        <taxon>Bacillati</taxon>
        <taxon>Bacillota</taxon>
        <taxon>Clostridia</taxon>
        <taxon>Lachnospirales</taxon>
        <taxon>Lachnospiraceae</taxon>
        <taxon>Anaerostipes</taxon>
    </lineage>
</organism>
<proteinExistence type="predicted"/>
<evidence type="ECO:0000256" key="1">
    <source>
        <dbReference type="SAM" id="Coils"/>
    </source>
</evidence>
<name>A0A173TC83_ANAHA</name>
<dbReference type="RefSeq" id="WP_044925136.1">
    <property type="nucleotide sequence ID" value="NZ_CYXT01000014.1"/>
</dbReference>
<gene>
    <name evidence="2" type="ORF">ERS852425_01969</name>
</gene>
<evidence type="ECO:0000313" key="3">
    <source>
        <dbReference type="Proteomes" id="UP000095598"/>
    </source>
</evidence>
<sequence>MNNELYDYINKKKQSVVKQYDMLLERIQLSKNPKSAIALMCDEEFVVHDAQYPISELLYLMSDFVDEYYKDNELFQDCTKEITDEYITYATEKYSIQFSAPFRYSSEIIVRYHAEHVMHPSFPVHPEIWDTAFKMREELIDFYRHKSIKRFLRINRLMYHTYYEKRKGKRANPFVFCKQCITTVYYMKTGLLDRLNENYNEYEAAKEKYEKEKLVFDKEQEEAKELKEKADEALRFFKEIGWNVRYKGILLEDGTMYL</sequence>
<feature type="coiled-coil region" evidence="1">
    <location>
        <begin position="192"/>
        <end position="236"/>
    </location>
</feature>
<dbReference type="EMBL" id="CYXT01000014">
    <property type="protein sequence ID" value="CUN00030.1"/>
    <property type="molecule type" value="Genomic_DNA"/>
</dbReference>
<evidence type="ECO:0000313" key="2">
    <source>
        <dbReference type="EMBL" id="CUN00030.1"/>
    </source>
</evidence>
<accession>A0A173TC83</accession>
<dbReference type="AlphaFoldDB" id="A0A173TC83"/>
<protein>
    <submittedName>
        <fullName evidence="2">Uncharacterized protein</fullName>
    </submittedName>
</protein>